<feature type="domain" description="Septum formation-related" evidence="3">
    <location>
        <begin position="189"/>
        <end position="405"/>
    </location>
</feature>
<dbReference type="OrthoDB" id="4266126at2"/>
<dbReference type="Pfam" id="PF13845">
    <property type="entry name" value="Septum_form"/>
    <property type="match status" value="1"/>
</dbReference>
<keyword evidence="2" id="KW-1133">Transmembrane helix</keyword>
<feature type="compositionally biased region" description="Pro residues" evidence="1">
    <location>
        <begin position="476"/>
        <end position="487"/>
    </location>
</feature>
<feature type="compositionally biased region" description="Low complexity" evidence="1">
    <location>
        <begin position="113"/>
        <end position="125"/>
    </location>
</feature>
<feature type="region of interest" description="Disordered" evidence="1">
    <location>
        <begin position="1"/>
        <end position="132"/>
    </location>
</feature>
<dbReference type="InterPro" id="IPR026004">
    <property type="entry name" value="Septum_form"/>
</dbReference>
<accession>A0A4R1I0L6</accession>
<feature type="compositionally biased region" description="Low complexity" evidence="1">
    <location>
        <begin position="433"/>
        <end position="445"/>
    </location>
</feature>
<keyword evidence="2" id="KW-0812">Transmembrane</keyword>
<dbReference type="Proteomes" id="UP000295560">
    <property type="component" value="Unassembled WGS sequence"/>
</dbReference>
<feature type="compositionally biased region" description="Polar residues" evidence="1">
    <location>
        <begin position="81"/>
        <end position="92"/>
    </location>
</feature>
<feature type="transmembrane region" description="Helical" evidence="2">
    <location>
        <begin position="137"/>
        <end position="158"/>
    </location>
</feature>
<sequence>MTTDRRDATRPGWVNAERDGIMDTVMDPVSPAGSDRAGSPRRRYADGPDAPSSATAVVDTGSGGAYDGYDGRYSRARIPSQDGSPDPTTTHLPSGRSGPDRRTPVRPGRRGGATRTVAAASGTGSKLLPTSPTARRIGVGVLVGAFLMLVVATVDSFAGTGMPVLGSNVTGGGKAEAAAPPAPPPPDTAGTCLNWTRDDAADTATVDCARPHLFEQAGSVKLADQPAFPNDAAWQKLVSDRCTPAVTNYLKGKFDPDGKFRVGALKPSQQRWDGGDKAMRCGLQTASRSGEMLPITGTVASQDQSAIVAPGTCLGINGRTVGDPTDCAQPHAVEAVGVIDLGQQFKDPTKPPSVDDQDGFLQPACQKAANDFAGNPQVIGQKKLTVYWDNLSEASWNAGSRKVNCNLATLLPDGSGFAAITGSIKGNLTVADQPAAPAAPGTPAAPSGPPTGAPGQGAAPGSPTSNPASSSAAPLPNIPPGLPGLAP</sequence>
<name>A0A4R1I0L6_PSEEN</name>
<evidence type="ECO:0000256" key="2">
    <source>
        <dbReference type="SAM" id="Phobius"/>
    </source>
</evidence>
<evidence type="ECO:0000259" key="3">
    <source>
        <dbReference type="Pfam" id="PF13845"/>
    </source>
</evidence>
<gene>
    <name evidence="4" type="ORF">EV378_3284</name>
</gene>
<proteinExistence type="predicted"/>
<evidence type="ECO:0000313" key="4">
    <source>
        <dbReference type="EMBL" id="TCK27413.1"/>
    </source>
</evidence>
<reference evidence="4 5" key="1">
    <citation type="submission" date="2019-03" db="EMBL/GenBank/DDBJ databases">
        <title>Sequencing the genomes of 1000 actinobacteria strains.</title>
        <authorList>
            <person name="Klenk H.-P."/>
        </authorList>
    </citation>
    <scope>NUCLEOTIDE SEQUENCE [LARGE SCALE GENOMIC DNA]</scope>
    <source>
        <strain evidence="4 5">DSM 44969</strain>
    </source>
</reference>
<keyword evidence="2" id="KW-0472">Membrane</keyword>
<organism evidence="4 5">
    <name type="scientific">Pseudonocardia endophytica</name>
    <dbReference type="NCBI Taxonomy" id="401976"/>
    <lineage>
        <taxon>Bacteria</taxon>
        <taxon>Bacillati</taxon>
        <taxon>Actinomycetota</taxon>
        <taxon>Actinomycetes</taxon>
        <taxon>Pseudonocardiales</taxon>
        <taxon>Pseudonocardiaceae</taxon>
        <taxon>Pseudonocardia</taxon>
    </lineage>
</organism>
<protein>
    <submittedName>
        <fullName evidence="4">Putative regulator of septum formation</fullName>
    </submittedName>
</protein>
<evidence type="ECO:0000313" key="5">
    <source>
        <dbReference type="Proteomes" id="UP000295560"/>
    </source>
</evidence>
<feature type="region of interest" description="Disordered" evidence="1">
    <location>
        <begin position="433"/>
        <end position="487"/>
    </location>
</feature>
<evidence type="ECO:0000256" key="1">
    <source>
        <dbReference type="SAM" id="MobiDB-lite"/>
    </source>
</evidence>
<feature type="compositionally biased region" description="Low complexity" evidence="1">
    <location>
        <begin position="456"/>
        <end position="475"/>
    </location>
</feature>
<dbReference type="AlphaFoldDB" id="A0A4R1I0L6"/>
<keyword evidence="5" id="KW-1185">Reference proteome</keyword>
<comment type="caution">
    <text evidence="4">The sequence shown here is derived from an EMBL/GenBank/DDBJ whole genome shotgun (WGS) entry which is preliminary data.</text>
</comment>
<dbReference type="EMBL" id="SMFZ01000001">
    <property type="protein sequence ID" value="TCK27413.1"/>
    <property type="molecule type" value="Genomic_DNA"/>
</dbReference>